<dbReference type="SUPFAM" id="SSF54637">
    <property type="entry name" value="Thioesterase/thiol ester dehydrase-isomerase"/>
    <property type="match status" value="1"/>
</dbReference>
<dbReference type="GO" id="GO:0047617">
    <property type="term" value="F:fatty acyl-CoA hydrolase activity"/>
    <property type="evidence" value="ECO:0007669"/>
    <property type="project" value="TreeGrafter"/>
</dbReference>
<dbReference type="STRING" id="873449.STRCR_0803"/>
<name>G5JRU5_STRCG</name>
<dbReference type="PANTHER" id="PTHR31793:SF27">
    <property type="entry name" value="NOVEL THIOESTERASE SUPERFAMILY DOMAIN AND SAPOSIN A-TYPE DOMAIN CONTAINING PROTEIN (0610012H03RIK)"/>
    <property type="match status" value="1"/>
</dbReference>
<organism evidence="3 4">
    <name type="scientific">Streptococcus criceti HS-6</name>
    <dbReference type="NCBI Taxonomy" id="873449"/>
    <lineage>
        <taxon>Bacteria</taxon>
        <taxon>Bacillati</taxon>
        <taxon>Bacillota</taxon>
        <taxon>Bacilli</taxon>
        <taxon>Lactobacillales</taxon>
        <taxon>Streptococcaceae</taxon>
        <taxon>Streptococcus</taxon>
    </lineage>
</organism>
<dbReference type="AlphaFoldDB" id="G5JRU5"/>
<dbReference type="InterPro" id="IPR029069">
    <property type="entry name" value="HotDog_dom_sf"/>
</dbReference>
<dbReference type="EMBL" id="AEUV02000002">
    <property type="protein sequence ID" value="EHI75263.1"/>
    <property type="molecule type" value="Genomic_DNA"/>
</dbReference>
<dbReference type="NCBIfam" id="TIGR00051">
    <property type="entry name" value="YbgC/FadM family acyl-CoA thioesterase"/>
    <property type="match status" value="1"/>
</dbReference>
<dbReference type="PIRSF" id="PIRSF003230">
    <property type="entry name" value="YbgC"/>
    <property type="match status" value="1"/>
</dbReference>
<dbReference type="InterPro" id="IPR050563">
    <property type="entry name" value="4-hydroxybenzoyl-CoA_TE"/>
</dbReference>
<gene>
    <name evidence="3" type="ORF">STRCR_0803</name>
</gene>
<evidence type="ECO:0000313" key="3">
    <source>
        <dbReference type="EMBL" id="EHI75263.1"/>
    </source>
</evidence>
<dbReference type="CDD" id="cd00586">
    <property type="entry name" value="4HBT"/>
    <property type="match status" value="1"/>
</dbReference>
<evidence type="ECO:0000256" key="2">
    <source>
        <dbReference type="ARBA" id="ARBA00022801"/>
    </source>
</evidence>
<dbReference type="InterPro" id="IPR006684">
    <property type="entry name" value="YbgC/YbaW"/>
</dbReference>
<dbReference type="Gene3D" id="3.10.129.10">
    <property type="entry name" value="Hotdog Thioesterase"/>
    <property type="match status" value="1"/>
</dbReference>
<keyword evidence="2" id="KW-0378">Hydrolase</keyword>
<sequence length="137" mass="15738">MKGFTHKVQYYETDRMGITHHSNYVRWMEEARVYFLDEVGLPYDKLEADGIISPVTAVDCHYKATSTFADVIAIDISVRTLKGAKLGFDYVMTNQDGQLVCQAHSEHSFLDQAGRFVALKRVYPDFYTKVQDMINQD</sequence>
<evidence type="ECO:0000256" key="1">
    <source>
        <dbReference type="ARBA" id="ARBA00005953"/>
    </source>
</evidence>
<comment type="similarity">
    <text evidence="1">Belongs to the 4-hydroxybenzoyl-CoA thioesterase family.</text>
</comment>
<proteinExistence type="inferred from homology"/>
<reference evidence="3" key="1">
    <citation type="submission" date="2011-07" db="EMBL/GenBank/DDBJ databases">
        <authorList>
            <person name="Stanhope M.J."/>
            <person name="Durkin A.S."/>
            <person name="Hostetler J."/>
            <person name="Kim M."/>
            <person name="Radune D."/>
            <person name="Singh I."/>
            <person name="Town C.D."/>
        </authorList>
    </citation>
    <scope>NUCLEOTIDE SEQUENCE [LARGE SCALE GENOMIC DNA]</scope>
    <source>
        <strain evidence="3">HS-6</strain>
    </source>
</reference>
<dbReference type="RefSeq" id="WP_004229523.1">
    <property type="nucleotide sequence ID" value="NZ_AEUV02000002.1"/>
</dbReference>
<dbReference type="Pfam" id="PF13279">
    <property type="entry name" value="4HBT_2"/>
    <property type="match status" value="1"/>
</dbReference>
<protein>
    <recommendedName>
        <fullName evidence="5">Acyl-CoA thioester hydrolase, YbgC/YbaW family</fullName>
    </recommendedName>
</protein>
<evidence type="ECO:0008006" key="5">
    <source>
        <dbReference type="Google" id="ProtNLM"/>
    </source>
</evidence>
<dbReference type="Proteomes" id="UP000004322">
    <property type="component" value="Unassembled WGS sequence"/>
</dbReference>
<dbReference type="eggNOG" id="COG0824">
    <property type="taxonomic scope" value="Bacteria"/>
</dbReference>
<keyword evidence="4" id="KW-1185">Reference proteome</keyword>
<comment type="caution">
    <text evidence="3">The sequence shown here is derived from an EMBL/GenBank/DDBJ whole genome shotgun (WGS) entry which is preliminary data.</text>
</comment>
<dbReference type="OrthoDB" id="9800856at2"/>
<dbReference type="PANTHER" id="PTHR31793">
    <property type="entry name" value="4-HYDROXYBENZOYL-COA THIOESTERASE FAMILY MEMBER"/>
    <property type="match status" value="1"/>
</dbReference>
<evidence type="ECO:0000313" key="4">
    <source>
        <dbReference type="Proteomes" id="UP000004322"/>
    </source>
</evidence>
<accession>G5JRU5</accession>